<dbReference type="SMART" id="SM00741">
    <property type="entry name" value="SapB"/>
    <property type="match status" value="2"/>
</dbReference>
<dbReference type="EMBL" id="JAUUTY010000003">
    <property type="protein sequence ID" value="KAK1661868.1"/>
    <property type="molecule type" value="Genomic_DNA"/>
</dbReference>
<dbReference type="GO" id="GO:0004190">
    <property type="term" value="F:aspartic-type endopeptidase activity"/>
    <property type="evidence" value="ECO:0007669"/>
    <property type="project" value="UniProtKB-KW"/>
</dbReference>
<proteinExistence type="predicted"/>
<keyword evidence="8" id="KW-1185">Reference proteome</keyword>
<dbReference type="InterPro" id="IPR008373">
    <property type="entry name" value="Saposin"/>
</dbReference>
<accession>A0AAD8WIV4</accession>
<dbReference type="InterPro" id="IPR008139">
    <property type="entry name" value="SaposinB_dom"/>
</dbReference>
<keyword evidence="5" id="KW-0732">Signal</keyword>
<comment type="caution">
    <text evidence="7">The sequence shown here is derived from an EMBL/GenBank/DDBJ whole genome shotgun (WGS) entry which is preliminary data.</text>
</comment>
<evidence type="ECO:0000256" key="1">
    <source>
        <dbReference type="ARBA" id="ARBA00022750"/>
    </source>
</evidence>
<dbReference type="InterPro" id="IPR051428">
    <property type="entry name" value="Sphingo_Act-Surfact_Prot"/>
</dbReference>
<name>A0AAD8WIV4_LOLMU</name>
<dbReference type="Pfam" id="PF03489">
    <property type="entry name" value="SapB_2"/>
    <property type="match status" value="1"/>
</dbReference>
<gene>
    <name evidence="7" type="ORF">QYE76_050027</name>
</gene>
<dbReference type="PANTHER" id="PTHR11480:SF3">
    <property type="entry name" value="BCDNA.GH08312"/>
    <property type="match status" value="1"/>
</dbReference>
<keyword evidence="2" id="KW-0865">Zymogen</keyword>
<evidence type="ECO:0000313" key="8">
    <source>
        <dbReference type="Proteomes" id="UP001231189"/>
    </source>
</evidence>
<evidence type="ECO:0000259" key="6">
    <source>
        <dbReference type="PROSITE" id="PS50015"/>
    </source>
</evidence>
<feature type="chain" id="PRO_5042057957" description="Saposin B-type domain-containing protein" evidence="5">
    <location>
        <begin position="22"/>
        <end position="235"/>
    </location>
</feature>
<keyword evidence="4" id="KW-0325">Glycoprotein</keyword>
<dbReference type="PRINTS" id="PR01797">
    <property type="entry name" value="SAPOSIN"/>
</dbReference>
<evidence type="ECO:0000256" key="5">
    <source>
        <dbReference type="SAM" id="SignalP"/>
    </source>
</evidence>
<dbReference type="SUPFAM" id="SSF47862">
    <property type="entry name" value="Saposin"/>
    <property type="match status" value="2"/>
</dbReference>
<dbReference type="PROSITE" id="PS50015">
    <property type="entry name" value="SAP_B"/>
    <property type="match status" value="2"/>
</dbReference>
<keyword evidence="1" id="KW-0378">Hydrolase</keyword>
<reference evidence="7" key="1">
    <citation type="submission" date="2023-07" db="EMBL/GenBank/DDBJ databases">
        <title>A chromosome-level genome assembly of Lolium multiflorum.</title>
        <authorList>
            <person name="Chen Y."/>
            <person name="Copetti D."/>
            <person name="Kolliker R."/>
            <person name="Studer B."/>
        </authorList>
    </citation>
    <scope>NUCLEOTIDE SEQUENCE</scope>
    <source>
        <strain evidence="7">02402/16</strain>
        <tissue evidence="7">Leaf</tissue>
    </source>
</reference>
<keyword evidence="3" id="KW-1015">Disulfide bond</keyword>
<feature type="signal peptide" evidence="5">
    <location>
        <begin position="1"/>
        <end position="21"/>
    </location>
</feature>
<dbReference type="GO" id="GO:0005764">
    <property type="term" value="C:lysosome"/>
    <property type="evidence" value="ECO:0007669"/>
    <property type="project" value="InterPro"/>
</dbReference>
<feature type="domain" description="Saposin B-type" evidence="6">
    <location>
        <begin position="56"/>
        <end position="135"/>
    </location>
</feature>
<dbReference type="Pfam" id="PF05184">
    <property type="entry name" value="SapB_1"/>
    <property type="match status" value="2"/>
</dbReference>
<organism evidence="7 8">
    <name type="scientific">Lolium multiflorum</name>
    <name type="common">Italian ryegrass</name>
    <name type="synonym">Lolium perenne subsp. multiflorum</name>
    <dbReference type="NCBI Taxonomy" id="4521"/>
    <lineage>
        <taxon>Eukaryota</taxon>
        <taxon>Viridiplantae</taxon>
        <taxon>Streptophyta</taxon>
        <taxon>Embryophyta</taxon>
        <taxon>Tracheophyta</taxon>
        <taxon>Spermatophyta</taxon>
        <taxon>Magnoliopsida</taxon>
        <taxon>Liliopsida</taxon>
        <taxon>Poales</taxon>
        <taxon>Poaceae</taxon>
        <taxon>BOP clade</taxon>
        <taxon>Pooideae</taxon>
        <taxon>Poodae</taxon>
        <taxon>Poeae</taxon>
        <taxon>Poeae Chloroplast Group 2 (Poeae type)</taxon>
        <taxon>Loliodinae</taxon>
        <taxon>Loliinae</taxon>
        <taxon>Lolium</taxon>
    </lineage>
</organism>
<dbReference type="PANTHER" id="PTHR11480">
    <property type="entry name" value="SAPOSIN-RELATED"/>
    <property type="match status" value="1"/>
</dbReference>
<dbReference type="AlphaFoldDB" id="A0AAD8WIV4"/>
<dbReference type="GO" id="GO:0016020">
    <property type="term" value="C:membrane"/>
    <property type="evidence" value="ECO:0007669"/>
    <property type="project" value="GOC"/>
</dbReference>
<dbReference type="GO" id="GO:0006665">
    <property type="term" value="P:sphingolipid metabolic process"/>
    <property type="evidence" value="ECO:0007669"/>
    <property type="project" value="InterPro"/>
</dbReference>
<protein>
    <recommendedName>
        <fullName evidence="6">Saposin B-type domain-containing protein</fullName>
    </recommendedName>
</protein>
<evidence type="ECO:0000256" key="2">
    <source>
        <dbReference type="ARBA" id="ARBA00023145"/>
    </source>
</evidence>
<dbReference type="InterPro" id="IPR008138">
    <property type="entry name" value="SapB_2"/>
</dbReference>
<dbReference type="Gene3D" id="1.10.225.10">
    <property type="entry name" value="Saposin-like"/>
    <property type="match status" value="2"/>
</dbReference>
<evidence type="ECO:0000256" key="3">
    <source>
        <dbReference type="ARBA" id="ARBA00023157"/>
    </source>
</evidence>
<evidence type="ECO:0000256" key="4">
    <source>
        <dbReference type="ARBA" id="ARBA00023180"/>
    </source>
</evidence>
<evidence type="ECO:0000313" key="7">
    <source>
        <dbReference type="EMBL" id="KAK1661868.1"/>
    </source>
</evidence>
<keyword evidence="1" id="KW-0064">Aspartyl protease</keyword>
<keyword evidence="1" id="KW-0645">Protease</keyword>
<dbReference type="InterPro" id="IPR011001">
    <property type="entry name" value="Saposin-like"/>
</dbReference>
<sequence length="235" mass="25911">MACSMRRLAFVLVLAFSTVVAESRHASWGSTDPYACILKKEIVPQVSRGEGSTVTNEKLCQLCQQYSTEALFYLQQNETKAEILGVLNHACVNLGPLRQQCITLVDYYIPILLLEVSVVKPEQFCESAHLCPKGPAMRLSARGEACGLCHQALVEVLTMLKDPNAKLEIVKLLLKTCSKSEQYAPLCKRLVLEYTPLVLVKLQKYLETTDVCYAIHACKTGTPATMETAPLSAAL</sequence>
<dbReference type="Proteomes" id="UP001231189">
    <property type="component" value="Unassembled WGS sequence"/>
</dbReference>
<dbReference type="InterPro" id="IPR007856">
    <property type="entry name" value="SapB_1"/>
</dbReference>
<feature type="domain" description="Saposin B-type" evidence="6">
    <location>
        <begin position="142"/>
        <end position="222"/>
    </location>
</feature>